<keyword evidence="3" id="KW-0964">Secreted</keyword>
<keyword evidence="4 7" id="KW-0645">Protease</keyword>
<evidence type="ECO:0000256" key="6">
    <source>
        <dbReference type="ARBA" id="ARBA00022825"/>
    </source>
</evidence>
<dbReference type="Pfam" id="PF22148">
    <property type="entry name" value="Fervidolysin_NPro-like"/>
    <property type="match status" value="1"/>
</dbReference>
<evidence type="ECO:0000259" key="9">
    <source>
        <dbReference type="Pfam" id="PF00082"/>
    </source>
</evidence>
<dbReference type="EMBL" id="PHEX01000005">
    <property type="protein sequence ID" value="PKQ28784.1"/>
    <property type="molecule type" value="Genomic_DNA"/>
</dbReference>
<dbReference type="GO" id="GO:0004252">
    <property type="term" value="F:serine-type endopeptidase activity"/>
    <property type="evidence" value="ECO:0007669"/>
    <property type="project" value="UniProtKB-UniRule"/>
</dbReference>
<feature type="active site" description="Charge relay system" evidence="7">
    <location>
        <position position="373"/>
    </location>
</feature>
<dbReference type="Pfam" id="PF18986">
    <property type="entry name" value="DUF5719"/>
    <property type="match status" value="1"/>
</dbReference>
<dbReference type="InterPro" id="IPR034084">
    <property type="entry name" value="Thermitase-like_dom"/>
</dbReference>
<keyword evidence="5 7" id="KW-0378">Hydrolase</keyword>
<feature type="domain" description="Peptidase S8/S53" evidence="9">
    <location>
        <begin position="159"/>
        <end position="421"/>
    </location>
</feature>
<evidence type="ECO:0000313" key="12">
    <source>
        <dbReference type="Proteomes" id="UP000233654"/>
    </source>
</evidence>
<accession>A0A2N3G860</accession>
<dbReference type="GO" id="GO:0005576">
    <property type="term" value="C:extracellular region"/>
    <property type="evidence" value="ECO:0007669"/>
    <property type="project" value="UniProtKB-SubCell"/>
</dbReference>
<keyword evidence="8" id="KW-0732">Signal</keyword>
<comment type="similarity">
    <text evidence="2 7">Belongs to the peptidase S8 family.</text>
</comment>
<feature type="active site" description="Charge relay system" evidence="7">
    <location>
        <position position="166"/>
    </location>
</feature>
<dbReference type="Gene3D" id="2.60.290.11">
    <property type="entry name" value="TM1070-like"/>
    <property type="match status" value="4"/>
</dbReference>
<dbReference type="AlphaFoldDB" id="A0A2N3G860"/>
<evidence type="ECO:0000256" key="8">
    <source>
        <dbReference type="SAM" id="SignalP"/>
    </source>
</evidence>
<comment type="caution">
    <text evidence="11">The sequence shown here is derived from an EMBL/GenBank/DDBJ whole genome shotgun (WGS) entry which is preliminary data.</text>
</comment>
<dbReference type="InterPro" id="IPR015500">
    <property type="entry name" value="Peptidase_S8_subtilisin-rel"/>
</dbReference>
<dbReference type="PRINTS" id="PR00723">
    <property type="entry name" value="SUBTILISIN"/>
</dbReference>
<dbReference type="InterPro" id="IPR036852">
    <property type="entry name" value="Peptidase_S8/S53_dom_sf"/>
</dbReference>
<feature type="signal peptide" evidence="8">
    <location>
        <begin position="1"/>
        <end position="28"/>
    </location>
</feature>
<gene>
    <name evidence="11" type="ORF">CVT63_01010</name>
</gene>
<organism evidence="11 12">
    <name type="scientific">Candidatus Anoxymicrobium japonicum</name>
    <dbReference type="NCBI Taxonomy" id="2013648"/>
    <lineage>
        <taxon>Bacteria</taxon>
        <taxon>Bacillati</taxon>
        <taxon>Actinomycetota</taxon>
        <taxon>Candidatus Geothermincolia</taxon>
        <taxon>Candidatus Geothermincolales</taxon>
        <taxon>Candidatus Anoxymicrobiaceae</taxon>
        <taxon>Candidatus Anoxymicrobium</taxon>
    </lineage>
</organism>
<dbReference type="SUPFAM" id="SSF52743">
    <property type="entry name" value="Subtilisin-like"/>
    <property type="match status" value="1"/>
</dbReference>
<dbReference type="InterPro" id="IPR013783">
    <property type="entry name" value="Ig-like_fold"/>
</dbReference>
<dbReference type="PROSITE" id="PS51892">
    <property type="entry name" value="SUBTILASE"/>
    <property type="match status" value="1"/>
</dbReference>
<dbReference type="Pfam" id="PF00082">
    <property type="entry name" value="Peptidase_S8"/>
    <property type="match status" value="1"/>
</dbReference>
<sequence>MKRLFVAIVSLSLVAAGAVAPAANGALAQNAQSGKGAPSTDGANYVPGEILVKFKSGVGARSVESLRTRVAATAGKTLTGFGLERLTVPAADVRSAIALLRASSLVEYAEPNYIRSAEYSPDDPYFSQPANRQWNMKNAPAGGGIGMTDAWDITGGSTTVVVAILDTGVAYRTGGGFTRAPDLAGTHFVQGYDFINNDSYADDDHGHGTHVCGTVAQSTNNAIGCAGIAFQTTVMPVKVLDHTGYGDDAQIIQGITFAAERGVEVMNLSLGSPDPSAALEDALDYAFGKNVVICAAAGNAGIEAVEYPAAYPACVAVGATTRTKAKASYSNFGAALDVAAPGGDSSGPIYQQTFKIEGKPQSGIICKGMAGTSMATPHVAGVAALVKAHNPTWTASDARAAIASTCYDLGAAGWDSQFGWGLIDANAALAAAKPSATAPAPVSVTPAFAATGTTPHLTVTGAGFSSKVKVTLERESEIGLNSSSVAVSGATRVTCDMPLVNAQPGLWNVVVESATLHSSSIEGGFMVDNANNRTWYLAEDSTAYGFEEYFLIQNPNSGIANVTVTFMTPDGALEPYDVTVPASSRFTIALNDIMTDTDVSAKITADVDIICERSMYWGSRVEGTDSIGVQSPSYTWYLAEGATSYGFETFLLIQNPTDSETTVEVTYMTAEGPVEKEPFTIEANSRYSINVADDLPEKEMSFKVVADRRVIAERSMYWDGRRGGHDSIGTTIPAEQWYLAEGSTDWGYDEYVLIENPGAAAANVTLTYMTPSGPVIEPAVSVAAGTRATVHVNDALPGKDVSVRLTADRGIVAERAMYWNNGTGKAGHVAIGVPQPRQQCFLAEGSTDWGFETWILVQNPNEAAANVGIDYMTEFGLVPKNAFTLPANSRVSVHVNEDVPGVDTSARVYSNVPVIAERAMYWNNGGGGHVSTGLMK</sequence>
<dbReference type="InterPro" id="IPR023828">
    <property type="entry name" value="Peptidase_S8_Ser-AS"/>
</dbReference>
<keyword evidence="6 7" id="KW-0720">Serine protease</keyword>
<evidence type="ECO:0000256" key="7">
    <source>
        <dbReference type="PROSITE-ProRule" id="PRU01240"/>
    </source>
</evidence>
<dbReference type="PROSITE" id="PS00138">
    <property type="entry name" value="SUBTILASE_SER"/>
    <property type="match status" value="1"/>
</dbReference>
<dbReference type="InterPro" id="IPR050131">
    <property type="entry name" value="Peptidase_S8_subtilisin-like"/>
</dbReference>
<dbReference type="GO" id="GO:0005975">
    <property type="term" value="P:carbohydrate metabolic process"/>
    <property type="evidence" value="ECO:0007669"/>
    <property type="project" value="UniProtKB-ARBA"/>
</dbReference>
<feature type="active site" description="Charge relay system" evidence="7">
    <location>
        <position position="207"/>
    </location>
</feature>
<feature type="chain" id="PRO_5038995538" evidence="8">
    <location>
        <begin position="29"/>
        <end position="936"/>
    </location>
</feature>
<protein>
    <submittedName>
        <fullName evidence="11">Uncharacterized protein</fullName>
    </submittedName>
</protein>
<evidence type="ECO:0000256" key="2">
    <source>
        <dbReference type="ARBA" id="ARBA00011073"/>
    </source>
</evidence>
<dbReference type="InterPro" id="IPR054399">
    <property type="entry name" value="Fervidolysin-like_N_prodom"/>
</dbReference>
<dbReference type="PANTHER" id="PTHR43806">
    <property type="entry name" value="PEPTIDASE S8"/>
    <property type="match status" value="1"/>
</dbReference>
<evidence type="ECO:0000313" key="11">
    <source>
        <dbReference type="EMBL" id="PKQ28784.1"/>
    </source>
</evidence>
<evidence type="ECO:0000256" key="5">
    <source>
        <dbReference type="ARBA" id="ARBA00022801"/>
    </source>
</evidence>
<evidence type="ECO:0000259" key="10">
    <source>
        <dbReference type="Pfam" id="PF22148"/>
    </source>
</evidence>
<dbReference type="PANTHER" id="PTHR43806:SF11">
    <property type="entry name" value="CEREVISIN-RELATED"/>
    <property type="match status" value="1"/>
</dbReference>
<evidence type="ECO:0000256" key="4">
    <source>
        <dbReference type="ARBA" id="ARBA00022670"/>
    </source>
</evidence>
<dbReference type="InterPro" id="IPR036698">
    <property type="entry name" value="TM1070-like_sf"/>
</dbReference>
<name>A0A2N3G860_9ACTN</name>
<comment type="subcellular location">
    <subcellularLocation>
        <location evidence="1">Secreted</location>
    </subcellularLocation>
</comment>
<dbReference type="Gene3D" id="2.60.40.10">
    <property type="entry name" value="Immunoglobulins"/>
    <property type="match status" value="1"/>
</dbReference>
<dbReference type="Proteomes" id="UP000233654">
    <property type="component" value="Unassembled WGS sequence"/>
</dbReference>
<evidence type="ECO:0000256" key="3">
    <source>
        <dbReference type="ARBA" id="ARBA00022525"/>
    </source>
</evidence>
<dbReference type="InterPro" id="IPR000209">
    <property type="entry name" value="Peptidase_S8/S53_dom"/>
</dbReference>
<evidence type="ECO:0000256" key="1">
    <source>
        <dbReference type="ARBA" id="ARBA00004613"/>
    </source>
</evidence>
<reference evidence="11 12" key="1">
    <citation type="journal article" date="2017" name="ISME J.">
        <title>Potential for microbial H2 and metal transformations associated with novel bacteria and archaea in deep terrestrial subsurface sediments.</title>
        <authorList>
            <person name="Hernsdorf A.W."/>
            <person name="Amano Y."/>
            <person name="Miyakawa K."/>
            <person name="Ise K."/>
            <person name="Suzuki Y."/>
            <person name="Anantharaman K."/>
            <person name="Probst A."/>
            <person name="Burstein D."/>
            <person name="Thomas B.C."/>
            <person name="Banfield J.F."/>
        </authorList>
    </citation>
    <scope>NUCLEOTIDE SEQUENCE [LARGE SCALE GENOMIC DNA]</scope>
    <source>
        <strain evidence="11">HGW-Actinobacteria-3</strain>
    </source>
</reference>
<dbReference type="Gene3D" id="3.40.50.200">
    <property type="entry name" value="Peptidase S8/S53 domain"/>
    <property type="match status" value="1"/>
</dbReference>
<dbReference type="CDD" id="cd07484">
    <property type="entry name" value="Peptidases_S8_Thermitase_like"/>
    <property type="match status" value="1"/>
</dbReference>
<dbReference type="GO" id="GO:0006508">
    <property type="term" value="P:proteolysis"/>
    <property type="evidence" value="ECO:0007669"/>
    <property type="project" value="UniProtKB-KW"/>
</dbReference>
<proteinExistence type="inferred from homology"/>
<dbReference type="InterPro" id="IPR043777">
    <property type="entry name" value="DUF5719"/>
</dbReference>
<feature type="domain" description="Fervidolysin-like N-terminal prodomain" evidence="10">
    <location>
        <begin position="35"/>
        <end position="112"/>
    </location>
</feature>